<protein>
    <submittedName>
        <fullName evidence="3">Uncharacterized protein</fullName>
    </submittedName>
</protein>
<evidence type="ECO:0000256" key="1">
    <source>
        <dbReference type="SAM" id="MobiDB-lite"/>
    </source>
</evidence>
<keyword evidence="4" id="KW-1185">Reference proteome</keyword>
<feature type="chain" id="PRO_5045382499" evidence="2">
    <location>
        <begin position="21"/>
        <end position="148"/>
    </location>
</feature>
<gene>
    <name evidence="3" type="ORF">HNQ01_002297</name>
</gene>
<dbReference type="RefSeq" id="WP_173805570.1">
    <property type="nucleotide sequence ID" value="NZ_JABSNM010000009.1"/>
</dbReference>
<evidence type="ECO:0000313" key="3">
    <source>
        <dbReference type="EMBL" id="NRT56554.1"/>
    </source>
</evidence>
<feature type="region of interest" description="Disordered" evidence="1">
    <location>
        <begin position="85"/>
        <end position="119"/>
    </location>
</feature>
<comment type="caution">
    <text evidence="3">The sequence shown here is derived from an EMBL/GenBank/DDBJ whole genome shotgun (WGS) entry which is preliminary data.</text>
</comment>
<evidence type="ECO:0000313" key="4">
    <source>
        <dbReference type="Proteomes" id="UP001516061"/>
    </source>
</evidence>
<dbReference type="Proteomes" id="UP001516061">
    <property type="component" value="Unassembled WGS sequence"/>
</dbReference>
<sequence>MKSMLAGLLALTGLIGAADASCYLVYDGQDKVIYQASIPPVDMSLPVSDQIRARFPDGHLVFTTEGASCSSADIAVQPAFGRPVEPQFPESEVRPLVSESSPETRYGGMPLLQGRGRDAAGTDVAVRSYWRRDGTAVSAHTRAAPRRR</sequence>
<dbReference type="EMBL" id="JABSNM010000009">
    <property type="protein sequence ID" value="NRT56554.1"/>
    <property type="molecule type" value="Genomic_DNA"/>
</dbReference>
<name>A0ABX2G2Q6_9BURK</name>
<organism evidence="3 4">
    <name type="scientific">Sphaerotilus uruguayifluvii</name>
    <dbReference type="NCBI Taxonomy" id="2735897"/>
    <lineage>
        <taxon>Bacteria</taxon>
        <taxon>Pseudomonadati</taxon>
        <taxon>Pseudomonadota</taxon>
        <taxon>Betaproteobacteria</taxon>
        <taxon>Burkholderiales</taxon>
        <taxon>Sphaerotilaceae</taxon>
        <taxon>Sphaerotilus</taxon>
    </lineage>
</organism>
<proteinExistence type="predicted"/>
<keyword evidence="2" id="KW-0732">Signal</keyword>
<feature type="signal peptide" evidence="2">
    <location>
        <begin position="1"/>
        <end position="20"/>
    </location>
</feature>
<accession>A0ABX2G2Q6</accession>
<reference evidence="3 4" key="1">
    <citation type="submission" date="2020-05" db="EMBL/GenBank/DDBJ databases">
        <title>Genomic Encyclopedia of Type Strains, Phase IV (KMG-V): Genome sequencing to study the core and pangenomes of soil and plant-associated prokaryotes.</title>
        <authorList>
            <person name="Whitman W."/>
        </authorList>
    </citation>
    <scope>NUCLEOTIDE SEQUENCE [LARGE SCALE GENOMIC DNA]</scope>
    <source>
        <strain evidence="3 4">C29</strain>
    </source>
</reference>
<evidence type="ECO:0000256" key="2">
    <source>
        <dbReference type="SAM" id="SignalP"/>
    </source>
</evidence>